<dbReference type="Gene3D" id="1.10.620.20">
    <property type="entry name" value="Ribonucleotide Reductase, subunit A"/>
    <property type="match status" value="2"/>
</dbReference>
<gene>
    <name evidence="2" type="ORF">TAV2_LOCUS14481</name>
</gene>
<reference evidence="2 3" key="1">
    <citation type="submission" date="2022-03" db="EMBL/GenBank/DDBJ databases">
        <authorList>
            <person name="Nunn A."/>
            <person name="Chopra R."/>
            <person name="Nunn A."/>
            <person name="Contreras Garrido A."/>
        </authorList>
    </citation>
    <scope>NUCLEOTIDE SEQUENCE [LARGE SCALE GENOMIC DNA]</scope>
</reference>
<protein>
    <submittedName>
        <fullName evidence="2">Uncharacterized protein</fullName>
    </submittedName>
</protein>
<proteinExistence type="inferred from homology"/>
<name>A0AAU9S8U1_THLAR</name>
<dbReference type="AlphaFoldDB" id="A0AAU9S8U1"/>
<dbReference type="CDD" id="cd01049">
    <property type="entry name" value="RNRR2"/>
    <property type="match status" value="1"/>
</dbReference>
<evidence type="ECO:0000313" key="2">
    <source>
        <dbReference type="EMBL" id="CAH2060426.1"/>
    </source>
</evidence>
<accession>A0AAU9S8U1</accession>
<dbReference type="InterPro" id="IPR033909">
    <property type="entry name" value="RNR_small"/>
</dbReference>
<dbReference type="PANTHER" id="PTHR23409">
    <property type="entry name" value="RIBONUCLEOSIDE-DIPHOSPHATE REDUCTASE SMALL CHAIN"/>
    <property type="match status" value="1"/>
</dbReference>
<comment type="similarity">
    <text evidence="1">Belongs to the ribonucleoside diphosphate reductase small chain family.</text>
</comment>
<dbReference type="GO" id="GO:0016491">
    <property type="term" value="F:oxidoreductase activity"/>
    <property type="evidence" value="ECO:0007669"/>
    <property type="project" value="InterPro"/>
</dbReference>
<dbReference type="Pfam" id="PF00268">
    <property type="entry name" value="Ribonuc_red_sm"/>
    <property type="match status" value="1"/>
</dbReference>
<sequence>MYSLLLDTYIKDTRRETIYFAQSKTIPCIAKKAQWAKTWIDRSQTSAERIVAFACIKGLHCDFACLIYTLLRTKLSEERMKAIVCDAVEIEREFVCDALSYVFVGMNRDLMSHYIKFFVDRLLDALRYGKVYDVANPFDWMELISLEGKTNFFQKRVGVHQKSSVMTKASFSIFAKFKEENIYNNQRLCPLMNSRSTISKPNPVRRY</sequence>
<dbReference type="PANTHER" id="PTHR23409:SF18">
    <property type="entry name" value="RIBONUCLEOSIDE-DIPHOSPHATE REDUCTASE SUBUNIT M2"/>
    <property type="match status" value="1"/>
</dbReference>
<evidence type="ECO:0000313" key="3">
    <source>
        <dbReference type="Proteomes" id="UP000836841"/>
    </source>
</evidence>
<evidence type="ECO:0000256" key="1">
    <source>
        <dbReference type="ARBA" id="ARBA00009303"/>
    </source>
</evidence>
<dbReference type="EMBL" id="OU466860">
    <property type="protein sequence ID" value="CAH2060426.1"/>
    <property type="molecule type" value="Genomic_DNA"/>
</dbReference>
<keyword evidence="3" id="KW-1185">Reference proteome</keyword>
<dbReference type="InterPro" id="IPR012348">
    <property type="entry name" value="RNR-like"/>
</dbReference>
<dbReference type="InterPro" id="IPR000358">
    <property type="entry name" value="RNR_small_fam"/>
</dbReference>
<dbReference type="SUPFAM" id="SSF47240">
    <property type="entry name" value="Ferritin-like"/>
    <property type="match status" value="1"/>
</dbReference>
<dbReference type="Proteomes" id="UP000836841">
    <property type="component" value="Chromosome 4"/>
</dbReference>
<dbReference type="GO" id="GO:0009263">
    <property type="term" value="P:deoxyribonucleotide biosynthetic process"/>
    <property type="evidence" value="ECO:0007669"/>
    <property type="project" value="InterPro"/>
</dbReference>
<organism evidence="2 3">
    <name type="scientific">Thlaspi arvense</name>
    <name type="common">Field penny-cress</name>
    <dbReference type="NCBI Taxonomy" id="13288"/>
    <lineage>
        <taxon>Eukaryota</taxon>
        <taxon>Viridiplantae</taxon>
        <taxon>Streptophyta</taxon>
        <taxon>Embryophyta</taxon>
        <taxon>Tracheophyta</taxon>
        <taxon>Spermatophyta</taxon>
        <taxon>Magnoliopsida</taxon>
        <taxon>eudicotyledons</taxon>
        <taxon>Gunneridae</taxon>
        <taxon>Pentapetalae</taxon>
        <taxon>rosids</taxon>
        <taxon>malvids</taxon>
        <taxon>Brassicales</taxon>
        <taxon>Brassicaceae</taxon>
        <taxon>Thlaspideae</taxon>
        <taxon>Thlaspi</taxon>
    </lineage>
</organism>
<dbReference type="InterPro" id="IPR009078">
    <property type="entry name" value="Ferritin-like_SF"/>
</dbReference>